<feature type="binding site" evidence="5">
    <location>
        <position position="207"/>
    </location>
    <ligand>
        <name>adenosylcob(III)alamin</name>
        <dbReference type="ChEBI" id="CHEBI:18408"/>
    </ligand>
</feature>
<dbReference type="PIRSF" id="PIRSF018982">
    <property type="entry name" value="EutC"/>
    <property type="match status" value="1"/>
</dbReference>
<feature type="binding site" evidence="5">
    <location>
        <position position="178"/>
    </location>
    <ligand>
        <name>adenosylcob(III)alamin</name>
        <dbReference type="ChEBI" id="CHEBI:18408"/>
    </ligand>
</feature>
<comment type="catalytic activity">
    <reaction evidence="5">
        <text>ethanolamine = acetaldehyde + NH4(+)</text>
        <dbReference type="Rhea" id="RHEA:15313"/>
        <dbReference type="ChEBI" id="CHEBI:15343"/>
        <dbReference type="ChEBI" id="CHEBI:28938"/>
        <dbReference type="ChEBI" id="CHEBI:57603"/>
        <dbReference type="EC" id="4.3.1.7"/>
    </reaction>
</comment>
<comment type="caution">
    <text evidence="6">The sequence shown here is derived from an EMBL/GenBank/DDBJ whole genome shotgun (WGS) entry which is preliminary data.</text>
</comment>
<dbReference type="PANTHER" id="PTHR39330">
    <property type="entry name" value="ETHANOLAMINE AMMONIA-LYASE LIGHT CHAIN"/>
    <property type="match status" value="1"/>
</dbReference>
<dbReference type="GO" id="GO:0006520">
    <property type="term" value="P:amino acid metabolic process"/>
    <property type="evidence" value="ECO:0007669"/>
    <property type="project" value="InterPro"/>
</dbReference>
<evidence type="ECO:0000256" key="5">
    <source>
        <dbReference type="HAMAP-Rule" id="MF_00601"/>
    </source>
</evidence>
<evidence type="ECO:0000256" key="3">
    <source>
        <dbReference type="ARBA" id="ARBA00023285"/>
    </source>
</evidence>
<dbReference type="GO" id="GO:0046336">
    <property type="term" value="P:ethanolamine catabolic process"/>
    <property type="evidence" value="ECO:0007669"/>
    <property type="project" value="UniProtKB-UniRule"/>
</dbReference>
<organism evidence="6 7">
    <name type="scientific">Mucilaginibacter hurinus</name>
    <dbReference type="NCBI Taxonomy" id="2201324"/>
    <lineage>
        <taxon>Bacteria</taxon>
        <taxon>Pseudomonadati</taxon>
        <taxon>Bacteroidota</taxon>
        <taxon>Sphingobacteriia</taxon>
        <taxon>Sphingobacteriales</taxon>
        <taxon>Sphingobacteriaceae</taxon>
        <taxon>Mucilaginibacter</taxon>
    </lineage>
</organism>
<dbReference type="GO" id="GO:0008851">
    <property type="term" value="F:ethanolamine ammonia-lyase activity"/>
    <property type="evidence" value="ECO:0007669"/>
    <property type="project" value="UniProtKB-UniRule"/>
</dbReference>
<comment type="subcellular location">
    <subcellularLocation>
        <location evidence="5">Bacterial microcompartment</location>
    </subcellularLocation>
</comment>
<gene>
    <name evidence="5" type="primary">eutC</name>
    <name evidence="6" type="ORF">DJ568_03710</name>
</gene>
<dbReference type="OrthoDB" id="114248at2"/>
<comment type="function">
    <text evidence="5">Catalyzes the deamination of various vicinal amino-alcohols to oxo compounds. Allows this organism to utilize ethanolamine as the sole source of nitrogen and carbon in the presence of external vitamin B12.</text>
</comment>
<comment type="cofactor">
    <cofactor evidence="5">
        <name>adenosylcob(III)alamin</name>
        <dbReference type="ChEBI" id="CHEBI:18408"/>
    </cofactor>
    <text evidence="5">Binds between the large and small subunits.</text>
</comment>
<dbReference type="Gene3D" id="3.40.50.11240">
    <property type="entry name" value="Ethanolamine ammonia-lyase light chain (EutC)"/>
    <property type="match status" value="1"/>
</dbReference>
<evidence type="ECO:0000313" key="6">
    <source>
        <dbReference type="EMBL" id="RCH55870.1"/>
    </source>
</evidence>
<protein>
    <recommendedName>
        <fullName evidence="5">Ethanolamine ammonia-lyase small subunit</fullName>
        <shortName evidence="5">EAL small subunit</shortName>
        <ecNumber evidence="5">4.3.1.7</ecNumber>
    </recommendedName>
</protein>
<keyword evidence="3 5" id="KW-0170">Cobalt</keyword>
<dbReference type="EMBL" id="QGDC01000002">
    <property type="protein sequence ID" value="RCH55870.1"/>
    <property type="molecule type" value="Genomic_DNA"/>
</dbReference>
<sequence>MSEKGVQHGNPWQALQQYTNARIGIGRTGTSITMHQLLQFRLAHAHARDAVYSKLDVDGLLAGLSQFNLPVIVLHSKAEYREQYLKMPGLGRDLDTPSAELLRAYAPGADIVIIIADGLSAAAVNENAVNLLEHLMPMLVNDDFVLAPVCVVRQARVAISDDIGAALRAKISLILIGERPGLSAADSMGAYLTYGPREGLTDEARNCVSNIRQHGLAHKQAAEKLFYLVKQALNKKLSGVLLKDNDEHGYVP</sequence>
<evidence type="ECO:0000256" key="2">
    <source>
        <dbReference type="ARBA" id="ARBA00023239"/>
    </source>
</evidence>
<keyword evidence="2 5" id="KW-0456">Lyase</keyword>
<comment type="subunit">
    <text evidence="5">The basic unit is a heterodimer which dimerizes to form tetramers. The heterotetramers trimerize; 6 large subunits form a core ring with 6 small subunits projecting outwards.</text>
</comment>
<accession>A0A367GRI1</accession>
<evidence type="ECO:0000256" key="1">
    <source>
        <dbReference type="ARBA" id="ARBA00022628"/>
    </source>
</evidence>
<dbReference type="AlphaFoldDB" id="A0A367GRI1"/>
<dbReference type="Pfam" id="PF05985">
    <property type="entry name" value="EutC"/>
    <property type="match status" value="1"/>
</dbReference>
<comment type="pathway">
    <text evidence="5">Amine and polyamine degradation; ethanolamine degradation.</text>
</comment>
<dbReference type="HAMAP" id="MF_00601">
    <property type="entry name" value="EutC"/>
    <property type="match status" value="1"/>
</dbReference>
<dbReference type="InterPro" id="IPR009246">
    <property type="entry name" value="EutC"/>
</dbReference>
<evidence type="ECO:0000256" key="4">
    <source>
        <dbReference type="ARBA" id="ARBA00024446"/>
    </source>
</evidence>
<reference evidence="6 7" key="1">
    <citation type="submission" date="2018-05" db="EMBL/GenBank/DDBJ databases">
        <title>Mucilaginibacter hurinus sp. nov., isolated from briquette warehouse soil.</title>
        <authorList>
            <person name="Choi L."/>
        </authorList>
    </citation>
    <scope>NUCLEOTIDE SEQUENCE [LARGE SCALE GENOMIC DNA]</scope>
    <source>
        <strain evidence="6 7">ZR32</strain>
    </source>
</reference>
<dbReference type="NCBIfam" id="NF003971">
    <property type="entry name" value="PRK05465.1"/>
    <property type="match status" value="1"/>
</dbReference>
<dbReference type="InterPro" id="IPR042255">
    <property type="entry name" value="EutC_N"/>
</dbReference>
<dbReference type="GO" id="GO:0031471">
    <property type="term" value="C:ethanolamine degradation polyhedral organelle"/>
    <property type="evidence" value="ECO:0007669"/>
    <property type="project" value="UniProtKB-UniRule"/>
</dbReference>
<dbReference type="UniPathway" id="UPA00560"/>
<name>A0A367GRI1_9SPHI</name>
<dbReference type="InterPro" id="IPR042251">
    <property type="entry name" value="EutC_C"/>
</dbReference>
<dbReference type="GO" id="GO:0031419">
    <property type="term" value="F:cobalamin binding"/>
    <property type="evidence" value="ECO:0007669"/>
    <property type="project" value="UniProtKB-UniRule"/>
</dbReference>
<dbReference type="EC" id="4.3.1.7" evidence="5"/>
<dbReference type="PANTHER" id="PTHR39330:SF1">
    <property type="entry name" value="ETHANOLAMINE AMMONIA-LYASE SMALL SUBUNIT"/>
    <property type="match status" value="1"/>
</dbReference>
<dbReference type="Proteomes" id="UP000253209">
    <property type="component" value="Unassembled WGS sequence"/>
</dbReference>
<keyword evidence="7" id="KW-1185">Reference proteome</keyword>
<feature type="binding site" evidence="5">
    <location>
        <position position="157"/>
    </location>
    <ligand>
        <name>adenosylcob(III)alamin</name>
        <dbReference type="ChEBI" id="CHEBI:18408"/>
    </ligand>
</feature>
<keyword evidence="1 5" id="KW-0846">Cobalamin</keyword>
<dbReference type="Gene3D" id="1.10.30.40">
    <property type="entry name" value="Ethanolamine ammonia-lyase light chain (EutC), N-terminal domain"/>
    <property type="match status" value="1"/>
</dbReference>
<keyword evidence="4 5" id="KW-1283">Bacterial microcompartment</keyword>
<comment type="similarity">
    <text evidence="5">Belongs to the EutC family.</text>
</comment>
<dbReference type="GO" id="GO:0009350">
    <property type="term" value="C:ethanolamine ammonia-lyase complex"/>
    <property type="evidence" value="ECO:0007669"/>
    <property type="project" value="UniProtKB-UniRule"/>
</dbReference>
<proteinExistence type="inferred from homology"/>
<dbReference type="RefSeq" id="WP_114003906.1">
    <property type="nucleotide sequence ID" value="NZ_QGDC01000002.1"/>
</dbReference>
<evidence type="ECO:0000313" key="7">
    <source>
        <dbReference type="Proteomes" id="UP000253209"/>
    </source>
</evidence>